<feature type="region of interest" description="Disordered" evidence="1">
    <location>
        <begin position="165"/>
        <end position="186"/>
    </location>
</feature>
<dbReference type="Proteomes" id="UP001596012">
    <property type="component" value="Unassembled WGS sequence"/>
</dbReference>
<evidence type="ECO:0000313" key="3">
    <source>
        <dbReference type="Proteomes" id="UP001596012"/>
    </source>
</evidence>
<dbReference type="EMBL" id="JBHSFG010000059">
    <property type="protein sequence ID" value="MFC4469298.1"/>
    <property type="molecule type" value="Genomic_DNA"/>
</dbReference>
<feature type="compositionally biased region" description="Polar residues" evidence="1">
    <location>
        <begin position="56"/>
        <end position="71"/>
    </location>
</feature>
<dbReference type="InterPro" id="IPR045729">
    <property type="entry name" value="DUF6083"/>
</dbReference>
<gene>
    <name evidence="2" type="ORF">ACFPH6_33100</name>
</gene>
<reference evidence="3" key="1">
    <citation type="journal article" date="2019" name="Int. J. Syst. Evol. Microbiol.">
        <title>The Global Catalogue of Microorganisms (GCM) 10K type strain sequencing project: providing services to taxonomists for standard genome sequencing and annotation.</title>
        <authorList>
            <consortium name="The Broad Institute Genomics Platform"/>
            <consortium name="The Broad Institute Genome Sequencing Center for Infectious Disease"/>
            <person name="Wu L."/>
            <person name="Ma J."/>
        </authorList>
    </citation>
    <scope>NUCLEOTIDE SEQUENCE [LARGE SCALE GENOMIC DNA]</scope>
    <source>
        <strain evidence="3">DT43</strain>
    </source>
</reference>
<evidence type="ECO:0000256" key="1">
    <source>
        <dbReference type="SAM" id="MobiDB-lite"/>
    </source>
</evidence>
<comment type="caution">
    <text evidence="2">The sequence shown here is derived from an EMBL/GenBank/DDBJ whole genome shotgun (WGS) entry which is preliminary data.</text>
</comment>
<protein>
    <submittedName>
        <fullName evidence="2">DUF6083 domain-containing protein</fullName>
    </submittedName>
</protein>
<accession>A0ABV8YZ14</accession>
<sequence>MRAFGTAGLPEGHRCRRTGHCGVPPDTVPAMCPNPTSTGRNRDGSPRTTHARRPLQVSSTSPSRLLRTGQSGRCRGCGHRIDWYQRNDQRPIALHPTEMPSAHVPASCHWHLSSGIAHPHSDGSAWCRIPHAVLCPRRTPTTRINTHLEALRRQLAVRTRRLIDTGAFTPPTPPAGSEPPADNGRPTRPVVQLLLGRYLADRPLEDIRCVAQTRQRRRCPQPVLDPHTPAGIWMLLPASPQRGQLALPAAVMAVYDLGRLPYAEQLRWRTQRCPTHAAAPGDADIALAGWQVFDPLLHAEHIHTRLPHASTGRREEG</sequence>
<proteinExistence type="predicted"/>
<evidence type="ECO:0000313" key="2">
    <source>
        <dbReference type="EMBL" id="MFC4469298.1"/>
    </source>
</evidence>
<feature type="region of interest" description="Disordered" evidence="1">
    <location>
        <begin position="24"/>
        <end position="71"/>
    </location>
</feature>
<name>A0ABV8YZ14_9ACTN</name>
<dbReference type="RefSeq" id="WP_386348037.1">
    <property type="nucleotide sequence ID" value="NZ_JBHSFG010000059.1"/>
</dbReference>
<dbReference type="Pfam" id="PF19561">
    <property type="entry name" value="DUF6083"/>
    <property type="match status" value="1"/>
</dbReference>
<keyword evidence="3" id="KW-1185">Reference proteome</keyword>
<organism evidence="2 3">
    <name type="scientific">Streptomyces xiangluensis</name>
    <dbReference type="NCBI Taxonomy" id="2665720"/>
    <lineage>
        <taxon>Bacteria</taxon>
        <taxon>Bacillati</taxon>
        <taxon>Actinomycetota</taxon>
        <taxon>Actinomycetes</taxon>
        <taxon>Kitasatosporales</taxon>
        <taxon>Streptomycetaceae</taxon>
        <taxon>Streptomyces</taxon>
    </lineage>
</organism>